<dbReference type="EMBL" id="SNRW01024154">
    <property type="protein sequence ID" value="KAA6362483.1"/>
    <property type="molecule type" value="Genomic_DNA"/>
</dbReference>
<name>A0A5J4TX39_9EUKA</name>
<protein>
    <recommendedName>
        <fullName evidence="3">Galectin</fullName>
    </recommendedName>
</protein>
<gene>
    <name evidence="1" type="ORF">EZS28_041991</name>
</gene>
<organism evidence="1 2">
    <name type="scientific">Streblomastix strix</name>
    <dbReference type="NCBI Taxonomy" id="222440"/>
    <lineage>
        <taxon>Eukaryota</taxon>
        <taxon>Metamonada</taxon>
        <taxon>Preaxostyla</taxon>
        <taxon>Oxymonadida</taxon>
        <taxon>Streblomastigidae</taxon>
        <taxon>Streblomastix</taxon>
    </lineage>
</organism>
<dbReference type="OrthoDB" id="49113at2759"/>
<sequence length="101" mass="11485">MFFQYAGKLFHNGKYTAGNQEIKDNDSVALEVNLNSTPRTVHLFINNVQQPIFISGVPESVQFFFFIYQIGNSVTVLSLKRLTATSVQNIPGSKQIKWEWS</sequence>
<comment type="caution">
    <text evidence="1">The sequence shown here is derived from an EMBL/GenBank/DDBJ whole genome shotgun (WGS) entry which is preliminary data.</text>
</comment>
<accession>A0A5J4TX39</accession>
<evidence type="ECO:0000313" key="2">
    <source>
        <dbReference type="Proteomes" id="UP000324800"/>
    </source>
</evidence>
<dbReference type="AlphaFoldDB" id="A0A5J4TX39"/>
<reference evidence="1 2" key="1">
    <citation type="submission" date="2019-03" db="EMBL/GenBank/DDBJ databases">
        <title>Single cell metagenomics reveals metabolic interactions within the superorganism composed of flagellate Streblomastix strix and complex community of Bacteroidetes bacteria on its surface.</title>
        <authorList>
            <person name="Treitli S.C."/>
            <person name="Kolisko M."/>
            <person name="Husnik F."/>
            <person name="Keeling P."/>
            <person name="Hampl V."/>
        </authorList>
    </citation>
    <scope>NUCLEOTIDE SEQUENCE [LARGE SCALE GENOMIC DNA]</scope>
    <source>
        <strain evidence="1">ST1C</strain>
    </source>
</reference>
<evidence type="ECO:0008006" key="3">
    <source>
        <dbReference type="Google" id="ProtNLM"/>
    </source>
</evidence>
<dbReference type="Proteomes" id="UP000324800">
    <property type="component" value="Unassembled WGS sequence"/>
</dbReference>
<evidence type="ECO:0000313" key="1">
    <source>
        <dbReference type="EMBL" id="KAA6362483.1"/>
    </source>
</evidence>
<proteinExistence type="predicted"/>